<dbReference type="CDD" id="cd02619">
    <property type="entry name" value="Peptidase_C1"/>
    <property type="match status" value="1"/>
</dbReference>
<dbReference type="InterPro" id="IPR038765">
    <property type="entry name" value="Papain-like_cys_pep_sf"/>
</dbReference>
<comment type="caution">
    <text evidence="2">The sequence shown here is derived from an EMBL/GenBank/DDBJ whole genome shotgun (WGS) entry which is preliminary data.</text>
</comment>
<dbReference type="GO" id="GO:0008234">
    <property type="term" value="F:cysteine-type peptidase activity"/>
    <property type="evidence" value="ECO:0007669"/>
    <property type="project" value="InterPro"/>
</dbReference>
<dbReference type="Pfam" id="PF00112">
    <property type="entry name" value="Peptidase_C1"/>
    <property type="match status" value="1"/>
</dbReference>
<dbReference type="InterPro" id="IPR011043">
    <property type="entry name" value="Gal_Oxase/kelch_b-propeller"/>
</dbReference>
<dbReference type="InterPro" id="IPR025660">
    <property type="entry name" value="Pept_his_AS"/>
</dbReference>
<dbReference type="SUPFAM" id="SSF54001">
    <property type="entry name" value="Cysteine proteinases"/>
    <property type="match status" value="1"/>
</dbReference>
<dbReference type="EMBL" id="JAAQPE010000042">
    <property type="protein sequence ID" value="KAF5689754.1"/>
    <property type="molecule type" value="Genomic_DNA"/>
</dbReference>
<accession>A0A8H5UFX1</accession>
<dbReference type="PROSITE" id="PS00639">
    <property type="entry name" value="THIOL_PROTEASE_HIS"/>
    <property type="match status" value="1"/>
</dbReference>
<proteinExistence type="predicted"/>
<reference evidence="2 3" key="2">
    <citation type="submission" date="2020-05" db="EMBL/GenBank/DDBJ databases">
        <title>Identification and distribution of gene clusters putatively required for synthesis of sphingolipid metabolism inhibitors in phylogenetically diverse species of the filamentous fungus Fusarium.</title>
        <authorList>
            <person name="Kim H.-S."/>
            <person name="Busman M."/>
            <person name="Brown D.W."/>
            <person name="Divon H."/>
            <person name="Uhlig S."/>
            <person name="Proctor R.H."/>
        </authorList>
    </citation>
    <scope>NUCLEOTIDE SEQUENCE [LARGE SCALE GENOMIC DNA]</scope>
    <source>
        <strain evidence="2 3">NRRL 25331</strain>
    </source>
</reference>
<dbReference type="AlphaFoldDB" id="A0A8H5UFX1"/>
<dbReference type="GO" id="GO:0006508">
    <property type="term" value="P:proteolysis"/>
    <property type="evidence" value="ECO:0007669"/>
    <property type="project" value="InterPro"/>
</dbReference>
<evidence type="ECO:0000313" key="2">
    <source>
        <dbReference type="EMBL" id="KAF5689754.1"/>
    </source>
</evidence>
<reference evidence="3" key="1">
    <citation type="journal article" date="2020" name="BMC Genomics">
        <title>Correction to: Identification and distribution of gene clusters required for synthesis of sphingolipid metabolism inhibitors in diverse species of the filamentous fungus Fusarium.</title>
        <authorList>
            <person name="Kim H.S."/>
            <person name="Lohmar J.M."/>
            <person name="Busman M."/>
            <person name="Brown D.W."/>
            <person name="Naumann T.A."/>
            <person name="Divon H.H."/>
            <person name="Lysoe E."/>
            <person name="Uhlig S."/>
            <person name="Proctor R.H."/>
        </authorList>
    </citation>
    <scope>NUCLEOTIDE SEQUENCE [LARGE SCALE GENOMIC DNA]</scope>
    <source>
        <strain evidence="3">NRRL 25331</strain>
    </source>
</reference>
<protein>
    <recommendedName>
        <fullName evidence="1">Peptidase C1A papain C-terminal domain-containing protein</fullName>
    </recommendedName>
</protein>
<keyword evidence="3" id="KW-1185">Reference proteome</keyword>
<feature type="domain" description="Peptidase C1A papain C-terminal" evidence="1">
    <location>
        <begin position="551"/>
        <end position="594"/>
    </location>
</feature>
<dbReference type="Proteomes" id="UP000572754">
    <property type="component" value="Unassembled WGS sequence"/>
</dbReference>
<dbReference type="SUPFAM" id="SSF50965">
    <property type="entry name" value="Galactose oxidase, central domain"/>
    <property type="match status" value="1"/>
</dbReference>
<dbReference type="InterPro" id="IPR000668">
    <property type="entry name" value="Peptidase_C1A_C"/>
</dbReference>
<name>A0A8H5UFX1_FUSCI</name>
<gene>
    <name evidence="2" type="ORF">FCIRC_1217</name>
</gene>
<sequence length="616" mass="68853">MREWSDPQLVIPGSIVTSSRKPAICDYNGTAFIAWATQSINSPNDPGPTFSFTCWIGDKDAWAQPTLVPISDSGMYQSHTSALVVYNNDLYAFVPYKSRGDDKGCRVFRYDDDKETFFVAADWSKEWNGDLAAAVDNDSLLHVICNSDDSLVWTYSTSSSSDDLSWRGFSHNIRIPMADTTSNPALTVIGGKIVAFFLWSRFNLRTVMQMALDMSTKQWTSIAKSDIKQSGNSGISAMSTPDGQHSWICFKKHDGSSNLLCEYKKDSNSWSDNYPMGSSDAYLCWNEAAIAWSDNYVYAVWNSHLSGSPLCYSRTFLKPTRFGTGYTQDKPSSKDAIVDMSAMNMEKVTNIKYRNISKPEWVLNQESVGSCTANAVATAYRYELKRRNKADFMTSRLYLYYLARLGSLNIGEPSPEFYNGLAKQPPTTEMLQDTGSNIREAIRVITSLGAIAEADWGYTYAFDPDNDKLFVKKCNASYPPGNVSFATAKQHFAIKYAVANAKDPNCWKMCIDMGYPIIFGFRLYPSVHSFMQKKSLTTNDEAVAPVPDTSKETADGGHAVLAVGWDDNLKDGCFLIQNSWGKSMTKEGFFWMPYKWLDIGIIDNAMGFTLMDTYGS</sequence>
<dbReference type="Gene3D" id="3.90.70.10">
    <property type="entry name" value="Cysteine proteinases"/>
    <property type="match status" value="1"/>
</dbReference>
<evidence type="ECO:0000313" key="3">
    <source>
        <dbReference type="Proteomes" id="UP000572754"/>
    </source>
</evidence>
<evidence type="ECO:0000259" key="1">
    <source>
        <dbReference type="Pfam" id="PF00112"/>
    </source>
</evidence>
<organism evidence="2 3">
    <name type="scientific">Fusarium circinatum</name>
    <name type="common">Pitch canker fungus</name>
    <name type="synonym">Gibberella circinata</name>
    <dbReference type="NCBI Taxonomy" id="48490"/>
    <lineage>
        <taxon>Eukaryota</taxon>
        <taxon>Fungi</taxon>
        <taxon>Dikarya</taxon>
        <taxon>Ascomycota</taxon>
        <taxon>Pezizomycotina</taxon>
        <taxon>Sordariomycetes</taxon>
        <taxon>Hypocreomycetidae</taxon>
        <taxon>Hypocreales</taxon>
        <taxon>Nectriaceae</taxon>
        <taxon>Fusarium</taxon>
        <taxon>Fusarium fujikuroi species complex</taxon>
    </lineage>
</organism>